<proteinExistence type="predicted"/>
<dbReference type="PROSITE" id="PS50181">
    <property type="entry name" value="FBOX"/>
    <property type="match status" value="1"/>
</dbReference>
<keyword evidence="3" id="KW-1185">Reference proteome</keyword>
<evidence type="ECO:0000313" key="3">
    <source>
        <dbReference type="Proteomes" id="UP001497600"/>
    </source>
</evidence>
<evidence type="ECO:0000259" key="1">
    <source>
        <dbReference type="PROSITE" id="PS50181"/>
    </source>
</evidence>
<name>A0ABP0EMJ8_9ASCO</name>
<dbReference type="InterPro" id="IPR001810">
    <property type="entry name" value="F-box_dom"/>
</dbReference>
<dbReference type="EMBL" id="OZ004260">
    <property type="protein sequence ID" value="CAK7922436.1"/>
    <property type="molecule type" value="Genomic_DNA"/>
</dbReference>
<accession>A0ABP0EMJ8</accession>
<dbReference type="InterPro" id="IPR036047">
    <property type="entry name" value="F-box-like_dom_sf"/>
</dbReference>
<gene>
    <name evidence="2" type="ORF">CAAN4_H26918</name>
</gene>
<feature type="domain" description="F-box" evidence="1">
    <location>
        <begin position="1"/>
        <end position="44"/>
    </location>
</feature>
<evidence type="ECO:0000313" key="2">
    <source>
        <dbReference type="EMBL" id="CAK7922436.1"/>
    </source>
</evidence>
<dbReference type="Proteomes" id="UP001497600">
    <property type="component" value="Chromosome H"/>
</dbReference>
<sequence length="585" mass="67307">MLLDLPFHIIDSIISKLDSNSLVSLSSTNSYFRLKINSKLYEKILIIDPDTSSELKDSTFTLLPLQKLPTLVSSLRNHPENIHLINQIIINSQTNGSENPYLPLYQIISTWKKSDSIVLENMDINNLRAFRSITQLELNPTIGEYTYENDEEMVENVNTIDIPFHSTKVINWTIFDFDELTQLPHDSNINELNVMMDSLPSMEIKLPEISECLPNLSSLYLNSPAATLSILNNSRQSNPLRLTKLSLTNSHSIKNFGFKSGINTKLSFKKLNKVVDLSNLRELELKINCDFHNNCEDECMVTFFSDWSRELKQCKLEKLAILNFKSNSTSCNQNQFYKLINNLPHNVIKNLEELYINVDDFTNLPRSSNNNECLDFSKLKETLINSNIKRVVLPDFFQSWFIHIPNLRNASPNIARSDYFNLLVNNCDCHECIRSRKVFTKYADYDSSHGYKHKFTKLNLDEDDLSNNSMETFPIDISQKSNFKFLNYLVCLLKKRLSYSHKNIFTVNSTLKMDEKPMVISKDANINSLGQLLIHSSLFDCCKELVSNSSVNSINFGGISFEVSTANDIEYLRAPYDSFERKLIT</sequence>
<dbReference type="SMART" id="SM00256">
    <property type="entry name" value="FBOX"/>
    <property type="match status" value="1"/>
</dbReference>
<protein>
    <recommendedName>
        <fullName evidence="1">F-box domain-containing protein</fullName>
    </recommendedName>
</protein>
<organism evidence="2 3">
    <name type="scientific">[Candida] anglica</name>
    <dbReference type="NCBI Taxonomy" id="148631"/>
    <lineage>
        <taxon>Eukaryota</taxon>
        <taxon>Fungi</taxon>
        <taxon>Dikarya</taxon>
        <taxon>Ascomycota</taxon>
        <taxon>Saccharomycotina</taxon>
        <taxon>Pichiomycetes</taxon>
        <taxon>Debaryomycetaceae</taxon>
        <taxon>Kurtzmaniella</taxon>
    </lineage>
</organism>
<reference evidence="2 3" key="1">
    <citation type="submission" date="2024-01" db="EMBL/GenBank/DDBJ databases">
        <authorList>
            <consortium name="Genoscope - CEA"/>
            <person name="William W."/>
        </authorList>
    </citation>
    <scope>NUCLEOTIDE SEQUENCE [LARGE SCALE GENOMIC DNA]</scope>
    <source>
        <strain evidence="2 3">29B2s-10</strain>
    </source>
</reference>
<dbReference type="SUPFAM" id="SSF81383">
    <property type="entry name" value="F-box domain"/>
    <property type="match status" value="1"/>
</dbReference>